<sequence length="71" mass="8219">MSVPLLYRDERRMCRKRDNPQDGVELRICLRCTKEGRKTCPLYCGEACQRADGKKHKAEHVGTQPWGIENS</sequence>
<gene>
    <name evidence="1" type="ORF">EV421DRAFT_1828856</name>
</gene>
<dbReference type="EMBL" id="JAUEPT010000049">
    <property type="protein sequence ID" value="KAK0437409.1"/>
    <property type="molecule type" value="Genomic_DNA"/>
</dbReference>
<reference evidence="1" key="1">
    <citation type="submission" date="2023-06" db="EMBL/GenBank/DDBJ databases">
        <authorList>
            <consortium name="Lawrence Berkeley National Laboratory"/>
            <person name="Ahrendt S."/>
            <person name="Sahu N."/>
            <person name="Indic B."/>
            <person name="Wong-Bajracharya J."/>
            <person name="Merenyi Z."/>
            <person name="Ke H.-M."/>
            <person name="Monk M."/>
            <person name="Kocsube S."/>
            <person name="Drula E."/>
            <person name="Lipzen A."/>
            <person name="Balint B."/>
            <person name="Henrissat B."/>
            <person name="Andreopoulos B."/>
            <person name="Martin F.M."/>
            <person name="Harder C.B."/>
            <person name="Rigling D."/>
            <person name="Ford K.L."/>
            <person name="Foster G.D."/>
            <person name="Pangilinan J."/>
            <person name="Papanicolaou A."/>
            <person name="Barry K."/>
            <person name="LaButti K."/>
            <person name="Viragh M."/>
            <person name="Koriabine M."/>
            <person name="Yan M."/>
            <person name="Riley R."/>
            <person name="Champramary S."/>
            <person name="Plett K.L."/>
            <person name="Tsai I.J."/>
            <person name="Slot J."/>
            <person name="Sipos G."/>
            <person name="Plett J."/>
            <person name="Nagy L.G."/>
            <person name="Grigoriev I.V."/>
        </authorList>
    </citation>
    <scope>NUCLEOTIDE SEQUENCE</scope>
    <source>
        <strain evidence="1">FPL87.14</strain>
    </source>
</reference>
<dbReference type="Gene3D" id="6.10.140.2220">
    <property type="match status" value="1"/>
</dbReference>
<comment type="caution">
    <text evidence="1">The sequence shown here is derived from an EMBL/GenBank/DDBJ whole genome shotgun (WGS) entry which is preliminary data.</text>
</comment>
<evidence type="ECO:0000313" key="2">
    <source>
        <dbReference type="Proteomes" id="UP001175226"/>
    </source>
</evidence>
<protein>
    <recommendedName>
        <fullName evidence="3">MYND-type domain-containing protein</fullName>
    </recommendedName>
</protein>
<accession>A0AA39J9R9</accession>
<dbReference type="SUPFAM" id="SSF144232">
    <property type="entry name" value="HIT/MYND zinc finger-like"/>
    <property type="match status" value="1"/>
</dbReference>
<dbReference type="Proteomes" id="UP001175226">
    <property type="component" value="Unassembled WGS sequence"/>
</dbReference>
<evidence type="ECO:0008006" key="3">
    <source>
        <dbReference type="Google" id="ProtNLM"/>
    </source>
</evidence>
<keyword evidence="2" id="KW-1185">Reference proteome</keyword>
<dbReference type="AlphaFoldDB" id="A0AA39J9R9"/>
<proteinExistence type="predicted"/>
<organism evidence="1 2">
    <name type="scientific">Armillaria borealis</name>
    <dbReference type="NCBI Taxonomy" id="47425"/>
    <lineage>
        <taxon>Eukaryota</taxon>
        <taxon>Fungi</taxon>
        <taxon>Dikarya</taxon>
        <taxon>Basidiomycota</taxon>
        <taxon>Agaricomycotina</taxon>
        <taxon>Agaricomycetes</taxon>
        <taxon>Agaricomycetidae</taxon>
        <taxon>Agaricales</taxon>
        <taxon>Marasmiineae</taxon>
        <taxon>Physalacriaceae</taxon>
        <taxon>Armillaria</taxon>
    </lineage>
</organism>
<name>A0AA39J9R9_9AGAR</name>
<evidence type="ECO:0000313" key="1">
    <source>
        <dbReference type="EMBL" id="KAK0437409.1"/>
    </source>
</evidence>